<dbReference type="Gene3D" id="1.25.40.20">
    <property type="entry name" value="Ankyrin repeat-containing domain"/>
    <property type="match status" value="2"/>
</dbReference>
<evidence type="ECO:0000313" key="6">
    <source>
        <dbReference type="Proteomes" id="UP000295375"/>
    </source>
</evidence>
<evidence type="ECO:0000256" key="3">
    <source>
        <dbReference type="PROSITE-ProRule" id="PRU00023"/>
    </source>
</evidence>
<comment type="caution">
    <text evidence="5">The sequence shown here is derived from an EMBL/GenBank/DDBJ whole genome shotgun (WGS) entry which is preliminary data.</text>
</comment>
<dbReference type="OrthoDB" id="8960888at2"/>
<evidence type="ECO:0000313" key="5">
    <source>
        <dbReference type="EMBL" id="TDQ48029.1"/>
    </source>
</evidence>
<dbReference type="InterPro" id="IPR036770">
    <property type="entry name" value="Ankyrin_rpt-contain_sf"/>
</dbReference>
<dbReference type="EMBL" id="SNYM01000008">
    <property type="protein sequence ID" value="TDQ48029.1"/>
    <property type="molecule type" value="Genomic_DNA"/>
</dbReference>
<feature type="repeat" description="ANK" evidence="3">
    <location>
        <begin position="258"/>
        <end position="290"/>
    </location>
</feature>
<protein>
    <submittedName>
        <fullName evidence="5">Ankyrin repeat protein</fullName>
    </submittedName>
</protein>
<dbReference type="PROSITE" id="PS50088">
    <property type="entry name" value="ANK_REPEAT"/>
    <property type="match status" value="2"/>
</dbReference>
<sequence length="326" mass="35663">MNRFFTSIFCSAIAVLSISAYAAETSVAEQRMLQLMTELQQAHERGDTARVRTLEAEIRALTPEVKAEQQRRMQATPDNNLLLQRMQQQQQALEQQARSPDYQISLAARKGDLAEVKRQHQLGANLNGFRLDPGPPLMEAAMHGHLAVAEYLIENGAQFRLTEKLFTLDALRLAAEAKEDKSAMIRLLVAKGAMAQGDLENIGSIALKNEEAKGRQHIGVAGKQLTSGSALMAAIEKDRAVHVKTLLALGASPNDWAFGQSALMVAGKRLNVDIATQLLDAGADPNVKNQAQKTVLTLVNEKRETAQNKARRDAMLALLRSRGAQP</sequence>
<accession>A0A4R6UQM8</accession>
<keyword evidence="2 3" id="KW-0040">ANK repeat</keyword>
<keyword evidence="1" id="KW-0677">Repeat</keyword>
<evidence type="ECO:0000256" key="2">
    <source>
        <dbReference type="ARBA" id="ARBA00023043"/>
    </source>
</evidence>
<feature type="signal peptide" evidence="4">
    <location>
        <begin position="1"/>
        <end position="22"/>
    </location>
</feature>
<keyword evidence="4" id="KW-0732">Signal</keyword>
<dbReference type="Proteomes" id="UP000295375">
    <property type="component" value="Unassembled WGS sequence"/>
</dbReference>
<dbReference type="Pfam" id="PF00023">
    <property type="entry name" value="Ank"/>
    <property type="match status" value="1"/>
</dbReference>
<proteinExistence type="predicted"/>
<evidence type="ECO:0000256" key="4">
    <source>
        <dbReference type="SAM" id="SignalP"/>
    </source>
</evidence>
<dbReference type="RefSeq" id="WP_133590431.1">
    <property type="nucleotide sequence ID" value="NZ_CP037953.1"/>
</dbReference>
<gene>
    <name evidence="5" type="ORF">EV696_1089</name>
</gene>
<dbReference type="PROSITE" id="PS50297">
    <property type="entry name" value="ANK_REP_REGION"/>
    <property type="match status" value="1"/>
</dbReference>
<keyword evidence="6" id="KW-1185">Reference proteome</keyword>
<feature type="repeat" description="ANK" evidence="3">
    <location>
        <begin position="132"/>
        <end position="164"/>
    </location>
</feature>
<dbReference type="AlphaFoldDB" id="A0A4R6UQM8"/>
<dbReference type="SMART" id="SM00248">
    <property type="entry name" value="ANK"/>
    <property type="match status" value="3"/>
</dbReference>
<organism evidence="5 6">
    <name type="scientific">Permianibacter aggregans</name>
    <dbReference type="NCBI Taxonomy" id="1510150"/>
    <lineage>
        <taxon>Bacteria</taxon>
        <taxon>Pseudomonadati</taxon>
        <taxon>Pseudomonadota</taxon>
        <taxon>Gammaproteobacteria</taxon>
        <taxon>Pseudomonadales</taxon>
        <taxon>Pseudomonadaceae</taxon>
        <taxon>Permianibacter</taxon>
    </lineage>
</organism>
<dbReference type="SUPFAM" id="SSF48403">
    <property type="entry name" value="Ankyrin repeat"/>
    <property type="match status" value="1"/>
</dbReference>
<evidence type="ECO:0000256" key="1">
    <source>
        <dbReference type="ARBA" id="ARBA00022737"/>
    </source>
</evidence>
<dbReference type="InterPro" id="IPR002110">
    <property type="entry name" value="Ankyrin_rpt"/>
</dbReference>
<name>A0A4R6UQM8_9GAMM</name>
<dbReference type="PANTHER" id="PTHR24171">
    <property type="entry name" value="ANKYRIN REPEAT DOMAIN-CONTAINING PROTEIN 39-RELATED"/>
    <property type="match status" value="1"/>
</dbReference>
<reference evidence="5 6" key="1">
    <citation type="submission" date="2019-03" db="EMBL/GenBank/DDBJ databases">
        <title>Genomic Encyclopedia of Type Strains, Phase IV (KMG-IV): sequencing the most valuable type-strain genomes for metagenomic binning, comparative biology and taxonomic classification.</title>
        <authorList>
            <person name="Goeker M."/>
        </authorList>
    </citation>
    <scope>NUCLEOTIDE SEQUENCE [LARGE SCALE GENOMIC DNA]</scope>
    <source>
        <strain evidence="5 6">DSM 103792</strain>
    </source>
</reference>
<feature type="chain" id="PRO_5020883277" evidence="4">
    <location>
        <begin position="23"/>
        <end position="326"/>
    </location>
</feature>
<dbReference type="Pfam" id="PF12796">
    <property type="entry name" value="Ank_2"/>
    <property type="match status" value="1"/>
</dbReference>